<dbReference type="InterPro" id="IPR023908">
    <property type="entry name" value="xxxLxxG_rpt"/>
</dbReference>
<dbReference type="AlphaFoldDB" id="A0A9D0ZXE7"/>
<accession>A0A9D0ZXE7</accession>
<reference evidence="2" key="1">
    <citation type="submission" date="2020-10" db="EMBL/GenBank/DDBJ databases">
        <authorList>
            <person name="Gilroy R."/>
        </authorList>
    </citation>
    <scope>NUCLEOTIDE SEQUENCE</scope>
    <source>
        <strain evidence="2">ChiSjej3B21-11622</strain>
    </source>
</reference>
<feature type="signal peptide" evidence="1">
    <location>
        <begin position="1"/>
        <end position="26"/>
    </location>
</feature>
<evidence type="ECO:0008006" key="4">
    <source>
        <dbReference type="Google" id="ProtNLM"/>
    </source>
</evidence>
<dbReference type="SUPFAM" id="SSF58104">
    <property type="entry name" value="Methyl-accepting chemotaxis protein (MCP) signaling domain"/>
    <property type="match status" value="1"/>
</dbReference>
<gene>
    <name evidence="2" type="ORF">IAB26_12470</name>
</gene>
<protein>
    <recommendedName>
        <fullName evidence="4">X-X-X-Leu-X-X-Gly heptad repeats</fullName>
    </recommendedName>
</protein>
<sequence length="655" mass="69968">MKSMKKTVPALLSGTLLLTSIVSAVAAETPEEPSEKEEVIYINLDAGGKVKDVYAVNIFGTGEITDYGDYSSVQMLNSTEPISQSDDKITFFSEEDKAYYQGNLENVEIPWNISLRYYLDGIEHSADEIAGKSGKLEIRFQVTENPACSGTFFEDYALQASFTLDTEQCSDISAPDATIANVGSSKQLTYTILPGEGIDAAITAEVTDFEMNAVSMNGIHLNLNVEIDDEELKDKVDDLIDAVEQLDDGAAELTDGSEKLKDGTSEAKEGASSLHTGIVSLDGGVAALQSGLTTVQGGLDTLNAQSASLTTGSSEVKEALTTIQTAVNSISVTTEDLTKFTEASMQIKKAINDLYEGASALQTNLGYEQYKAVMAQNGLNLDELLAGNASAIETIQSYEAMLEQLSAVPGMEELVNQYKSQLLGVSGQIKALLNANNAAIAGTEAYFGEISAQLPVLTEGLAELNVQYETFDTSISQLVNTLGNMTGNLSDLADGINQLAASYEELDSGIGAYTDGVAQVVAGYSQVMEGVSSLATGSKELVSGSGELYDGTVELYDGVAALCDGAQEMADGTGEFRTETTDMDDQIDEEIDTLLESIGGSMEDPVSFVSRKNTNVDSVQFVIQTEAIQVEEVEVVEESIEEESSFWQKFIHLFQ</sequence>
<dbReference type="Gene3D" id="1.10.287.950">
    <property type="entry name" value="Methyl-accepting chemotaxis protein"/>
    <property type="match status" value="2"/>
</dbReference>
<organism evidence="2 3">
    <name type="scientific">Candidatus Limivivens merdigallinarum</name>
    <dbReference type="NCBI Taxonomy" id="2840859"/>
    <lineage>
        <taxon>Bacteria</taxon>
        <taxon>Bacillati</taxon>
        <taxon>Bacillota</taxon>
        <taxon>Clostridia</taxon>
        <taxon>Lachnospirales</taxon>
        <taxon>Lachnospiraceae</taxon>
        <taxon>Lachnospiraceae incertae sedis</taxon>
        <taxon>Candidatus Limivivens</taxon>
    </lineage>
</organism>
<dbReference type="EMBL" id="DVFT01000184">
    <property type="protein sequence ID" value="HIQ97362.1"/>
    <property type="molecule type" value="Genomic_DNA"/>
</dbReference>
<feature type="chain" id="PRO_5038636330" description="X-X-X-Leu-X-X-Gly heptad repeats" evidence="1">
    <location>
        <begin position="27"/>
        <end position="655"/>
    </location>
</feature>
<evidence type="ECO:0000313" key="2">
    <source>
        <dbReference type="EMBL" id="HIQ97362.1"/>
    </source>
</evidence>
<proteinExistence type="predicted"/>
<dbReference type="Proteomes" id="UP000886886">
    <property type="component" value="Unassembled WGS sequence"/>
</dbReference>
<dbReference type="NCBIfam" id="TIGR03057">
    <property type="entry name" value="xxxLxxG_by_4"/>
    <property type="match status" value="2"/>
</dbReference>
<reference evidence="2" key="2">
    <citation type="journal article" date="2021" name="PeerJ">
        <title>Extensive microbial diversity within the chicken gut microbiome revealed by metagenomics and culture.</title>
        <authorList>
            <person name="Gilroy R."/>
            <person name="Ravi A."/>
            <person name="Getino M."/>
            <person name="Pursley I."/>
            <person name="Horton D.L."/>
            <person name="Alikhan N.F."/>
            <person name="Baker D."/>
            <person name="Gharbi K."/>
            <person name="Hall N."/>
            <person name="Watson M."/>
            <person name="Adriaenssens E.M."/>
            <person name="Foster-Nyarko E."/>
            <person name="Jarju S."/>
            <person name="Secka A."/>
            <person name="Antonio M."/>
            <person name="Oren A."/>
            <person name="Chaudhuri R.R."/>
            <person name="La Ragione R."/>
            <person name="Hildebrand F."/>
            <person name="Pallen M.J."/>
        </authorList>
    </citation>
    <scope>NUCLEOTIDE SEQUENCE</scope>
    <source>
        <strain evidence="2">ChiSjej3B21-11622</strain>
    </source>
</reference>
<evidence type="ECO:0000313" key="3">
    <source>
        <dbReference type="Proteomes" id="UP000886886"/>
    </source>
</evidence>
<name>A0A9D0ZXE7_9FIRM</name>
<evidence type="ECO:0000256" key="1">
    <source>
        <dbReference type="SAM" id="SignalP"/>
    </source>
</evidence>
<keyword evidence="1" id="KW-0732">Signal</keyword>
<comment type="caution">
    <text evidence="2">The sequence shown here is derived from an EMBL/GenBank/DDBJ whole genome shotgun (WGS) entry which is preliminary data.</text>
</comment>